<proteinExistence type="predicted"/>
<evidence type="ECO:0000256" key="3">
    <source>
        <dbReference type="ARBA" id="ARBA00022786"/>
    </source>
</evidence>
<dbReference type="SMART" id="SM00320">
    <property type="entry name" value="WD40"/>
    <property type="match status" value="7"/>
</dbReference>
<dbReference type="PANTHER" id="PTHR15622">
    <property type="entry name" value="WD40 REPEAT PROTEIN"/>
    <property type="match status" value="1"/>
</dbReference>
<feature type="non-terminal residue" evidence="5">
    <location>
        <position position="1"/>
    </location>
</feature>
<dbReference type="HOGENOM" id="CLU_000288_57_33_1"/>
<protein>
    <recommendedName>
        <fullName evidence="7">WD40 repeat-like protein</fullName>
    </recommendedName>
</protein>
<evidence type="ECO:0000313" key="6">
    <source>
        <dbReference type="Proteomes" id="UP000053647"/>
    </source>
</evidence>
<feature type="repeat" description="WD" evidence="4">
    <location>
        <begin position="262"/>
        <end position="301"/>
    </location>
</feature>
<dbReference type="PROSITE" id="PS50082">
    <property type="entry name" value="WD_REPEATS_2"/>
    <property type="match status" value="6"/>
</dbReference>
<dbReference type="InterPro" id="IPR001680">
    <property type="entry name" value="WD40_rpt"/>
</dbReference>
<dbReference type="InterPro" id="IPR015943">
    <property type="entry name" value="WD40/YVTN_repeat-like_dom_sf"/>
</dbReference>
<reference evidence="6" key="2">
    <citation type="submission" date="2015-01" db="EMBL/GenBank/DDBJ databases">
        <title>Evolutionary Origins and Diversification of the Mycorrhizal Mutualists.</title>
        <authorList>
            <consortium name="DOE Joint Genome Institute"/>
            <consortium name="Mycorrhizal Genomics Consortium"/>
            <person name="Kohler A."/>
            <person name="Kuo A."/>
            <person name="Nagy L.G."/>
            <person name="Floudas D."/>
            <person name="Copeland A."/>
            <person name="Barry K.W."/>
            <person name="Cichocki N."/>
            <person name="Veneault-Fourrey C."/>
            <person name="LaButti K."/>
            <person name="Lindquist E.A."/>
            <person name="Lipzen A."/>
            <person name="Lundell T."/>
            <person name="Morin E."/>
            <person name="Murat C."/>
            <person name="Riley R."/>
            <person name="Ohm R."/>
            <person name="Sun H."/>
            <person name="Tunlid A."/>
            <person name="Henrissat B."/>
            <person name="Grigoriev I.V."/>
            <person name="Hibbett D.S."/>
            <person name="Martin F."/>
        </authorList>
    </citation>
    <scope>NUCLEOTIDE SEQUENCE [LARGE SCALE GENOMIC DNA]</scope>
    <source>
        <strain evidence="6">ATCC 200175</strain>
    </source>
</reference>
<feature type="repeat" description="WD" evidence="4">
    <location>
        <begin position="44"/>
        <end position="85"/>
    </location>
</feature>
<dbReference type="PRINTS" id="PR00320">
    <property type="entry name" value="GPROTEINBRPT"/>
</dbReference>
<dbReference type="Proteomes" id="UP000053647">
    <property type="component" value="Unassembled WGS sequence"/>
</dbReference>
<evidence type="ECO:0008006" key="7">
    <source>
        <dbReference type="Google" id="ProtNLM"/>
    </source>
</evidence>
<dbReference type="PANTHER" id="PTHR15622:SF2">
    <property type="entry name" value="U4_U6 SMALL NUCLEAR RIBONUCLEOPROTEIN PRP4"/>
    <property type="match status" value="1"/>
</dbReference>
<sequence length="301" mass="32296">KVLKRHTNGVWALEFFPDGRRLVSAGDHSLIIWDVTFQGAEKKLTGHTDTVVSIAMAPNGSVFASGSEDGTLRVWDGTTGGQVGEPISVHTLGYHGGVWGVSFSPEGQRVAAACEGRVMIWDVQTRALITGPLQTSGQVFRATTTFSPDGSRIAANGADGTVRVWDSVSGEVIFDSSKGHTDHVRWTGFTPDGRQLVTASRDKTICRWDMQSGALIGTPLTGHLSHICGGVISRDGKSLATASLDLTVRFWDLKTGKQKSHYLLHQAAIWCVALSHDSSLLATGGWNSNIHLYDMKAIEAG</sequence>
<dbReference type="OrthoDB" id="538223at2759"/>
<feature type="repeat" description="WD" evidence="4">
    <location>
        <begin position="3"/>
        <end position="35"/>
    </location>
</feature>
<reference evidence="5 6" key="1">
    <citation type="submission" date="2014-06" db="EMBL/GenBank/DDBJ databases">
        <authorList>
            <consortium name="DOE Joint Genome Institute"/>
            <person name="Kuo A."/>
            <person name="Kohler A."/>
            <person name="Nagy L.G."/>
            <person name="Floudas D."/>
            <person name="Copeland A."/>
            <person name="Barry K.W."/>
            <person name="Cichocki N."/>
            <person name="Veneault-Fourrey C."/>
            <person name="LaButti K."/>
            <person name="Lindquist E.A."/>
            <person name="Lipzen A."/>
            <person name="Lundell T."/>
            <person name="Morin E."/>
            <person name="Murat C."/>
            <person name="Sun H."/>
            <person name="Tunlid A."/>
            <person name="Henrissat B."/>
            <person name="Grigoriev I.V."/>
            <person name="Hibbett D.S."/>
            <person name="Martin F."/>
            <person name="Nordberg H.P."/>
            <person name="Cantor M.N."/>
            <person name="Hua S.X."/>
        </authorList>
    </citation>
    <scope>NUCLEOTIDE SEQUENCE [LARGE SCALE GENOMIC DNA]</scope>
    <source>
        <strain evidence="5 6">ATCC 200175</strain>
    </source>
</reference>
<evidence type="ECO:0000256" key="1">
    <source>
        <dbReference type="ARBA" id="ARBA00022574"/>
    </source>
</evidence>
<dbReference type="CDD" id="cd00200">
    <property type="entry name" value="WD40"/>
    <property type="match status" value="1"/>
</dbReference>
<dbReference type="InterPro" id="IPR051983">
    <property type="entry name" value="WSB_SOCS-box_domain"/>
</dbReference>
<name>A0A0C9TEF1_PAXIN</name>
<keyword evidence="2" id="KW-0677">Repeat</keyword>
<dbReference type="InterPro" id="IPR020472">
    <property type="entry name" value="WD40_PAC1"/>
</dbReference>
<keyword evidence="6" id="KW-1185">Reference proteome</keyword>
<dbReference type="PROSITE" id="PS00678">
    <property type="entry name" value="WD_REPEATS_1"/>
    <property type="match status" value="1"/>
</dbReference>
<feature type="repeat" description="WD" evidence="4">
    <location>
        <begin position="220"/>
        <end position="261"/>
    </location>
</feature>
<dbReference type="GO" id="GO:0000209">
    <property type="term" value="P:protein polyubiquitination"/>
    <property type="evidence" value="ECO:0007669"/>
    <property type="project" value="TreeGrafter"/>
</dbReference>
<evidence type="ECO:0000313" key="5">
    <source>
        <dbReference type="EMBL" id="KIJ09328.1"/>
    </source>
</evidence>
<feature type="repeat" description="WD" evidence="4">
    <location>
        <begin position="146"/>
        <end position="175"/>
    </location>
</feature>
<dbReference type="AlphaFoldDB" id="A0A0C9TEF1"/>
<evidence type="ECO:0000256" key="2">
    <source>
        <dbReference type="ARBA" id="ARBA00022737"/>
    </source>
</evidence>
<dbReference type="EMBL" id="KN819475">
    <property type="protein sequence ID" value="KIJ09328.1"/>
    <property type="molecule type" value="Genomic_DNA"/>
</dbReference>
<dbReference type="Gene3D" id="2.130.10.10">
    <property type="entry name" value="YVTN repeat-like/Quinoprotein amine dehydrogenase"/>
    <property type="match status" value="2"/>
</dbReference>
<dbReference type="SUPFAM" id="SSF50978">
    <property type="entry name" value="WD40 repeat-like"/>
    <property type="match status" value="1"/>
</dbReference>
<dbReference type="PROSITE" id="PS50294">
    <property type="entry name" value="WD_REPEATS_REGION"/>
    <property type="match status" value="4"/>
</dbReference>
<dbReference type="InterPro" id="IPR019775">
    <property type="entry name" value="WD40_repeat_CS"/>
</dbReference>
<accession>A0A0C9TEF1</accession>
<organism evidence="5 6">
    <name type="scientific">Paxillus involutus ATCC 200175</name>
    <dbReference type="NCBI Taxonomy" id="664439"/>
    <lineage>
        <taxon>Eukaryota</taxon>
        <taxon>Fungi</taxon>
        <taxon>Dikarya</taxon>
        <taxon>Basidiomycota</taxon>
        <taxon>Agaricomycotina</taxon>
        <taxon>Agaricomycetes</taxon>
        <taxon>Agaricomycetidae</taxon>
        <taxon>Boletales</taxon>
        <taxon>Paxilineae</taxon>
        <taxon>Paxillaceae</taxon>
        <taxon>Paxillus</taxon>
    </lineage>
</organism>
<keyword evidence="1 4" id="KW-0853">WD repeat</keyword>
<evidence type="ECO:0000256" key="4">
    <source>
        <dbReference type="PROSITE-ProRule" id="PRU00221"/>
    </source>
</evidence>
<feature type="repeat" description="WD" evidence="4">
    <location>
        <begin position="177"/>
        <end position="218"/>
    </location>
</feature>
<gene>
    <name evidence="5" type="ORF">PAXINDRAFT_87613</name>
</gene>
<keyword evidence="3" id="KW-0833">Ubl conjugation pathway</keyword>
<dbReference type="InterPro" id="IPR036322">
    <property type="entry name" value="WD40_repeat_dom_sf"/>
</dbReference>
<dbReference type="Pfam" id="PF00400">
    <property type="entry name" value="WD40"/>
    <property type="match status" value="7"/>
</dbReference>